<reference evidence="1 2" key="1">
    <citation type="submission" date="2020-01" db="EMBL/GenBank/DDBJ databases">
        <authorList>
            <consortium name="DOE Joint Genome Institute"/>
            <person name="Haridas S."/>
            <person name="Albert R."/>
            <person name="Binder M."/>
            <person name="Bloem J."/>
            <person name="Labutti K."/>
            <person name="Salamov A."/>
            <person name="Andreopoulos B."/>
            <person name="Baker S.E."/>
            <person name="Barry K."/>
            <person name="Bills G."/>
            <person name="Bluhm B.H."/>
            <person name="Cannon C."/>
            <person name="Castanera R."/>
            <person name="Culley D.E."/>
            <person name="Daum C."/>
            <person name="Ezra D."/>
            <person name="Gonzalez J.B."/>
            <person name="Henrissat B."/>
            <person name="Kuo A."/>
            <person name="Liang C."/>
            <person name="Lipzen A."/>
            <person name="Lutzoni F."/>
            <person name="Magnuson J."/>
            <person name="Mondo S."/>
            <person name="Nolan M."/>
            <person name="Ohm R."/>
            <person name="Pangilinan J."/>
            <person name="Park H.-J.H."/>
            <person name="Ramirez L."/>
            <person name="Alfaro M."/>
            <person name="Sun H."/>
            <person name="Tritt A."/>
            <person name="Yoshinaga Y."/>
            <person name="Zwiers L.-H.L."/>
            <person name="Turgeon B.G."/>
            <person name="Goodwin S.B."/>
            <person name="Spatafora J.W."/>
            <person name="Crous P.W."/>
            <person name="Grigoriev I.V."/>
        </authorList>
    </citation>
    <scope>NUCLEOTIDE SEQUENCE [LARGE SCALE GENOMIC DNA]</scope>
    <source>
        <strain evidence="1 2">CBS 611.86</strain>
    </source>
</reference>
<protein>
    <submittedName>
        <fullName evidence="1">Uncharacterized protein</fullName>
    </submittedName>
</protein>
<keyword evidence="2" id="KW-1185">Reference proteome</keyword>
<gene>
    <name evidence="1" type="ORF">BDV95DRAFT_257149</name>
</gene>
<organism evidence="1 2">
    <name type="scientific">Massariosphaeria phaeospora</name>
    <dbReference type="NCBI Taxonomy" id="100035"/>
    <lineage>
        <taxon>Eukaryota</taxon>
        <taxon>Fungi</taxon>
        <taxon>Dikarya</taxon>
        <taxon>Ascomycota</taxon>
        <taxon>Pezizomycotina</taxon>
        <taxon>Dothideomycetes</taxon>
        <taxon>Pleosporomycetidae</taxon>
        <taxon>Pleosporales</taxon>
        <taxon>Pleosporales incertae sedis</taxon>
        <taxon>Massariosphaeria</taxon>
    </lineage>
</organism>
<dbReference type="AlphaFoldDB" id="A0A7C8M0R7"/>
<evidence type="ECO:0000313" key="2">
    <source>
        <dbReference type="Proteomes" id="UP000481861"/>
    </source>
</evidence>
<dbReference type="EMBL" id="JAADJZ010000034">
    <property type="protein sequence ID" value="KAF2865336.1"/>
    <property type="molecule type" value="Genomic_DNA"/>
</dbReference>
<accession>A0A7C8M0R7</accession>
<name>A0A7C8M0R7_9PLEO</name>
<sequence>MSRTLHASPAVQNLPRTLAPSIMRDNSSGLKIFCERRKATHAWSVLAPDRCRTRTLQSSKTLRGRFARSGGRDDRDLAHNFPFPVMTQLHPAVAIGARASPRLNGAMVLLTDWGRLLLTNEAPLQLLAQTFSCCELVPGQKILCKASQLRK</sequence>
<proteinExistence type="predicted"/>
<comment type="caution">
    <text evidence="1">The sequence shown here is derived from an EMBL/GenBank/DDBJ whole genome shotgun (WGS) entry which is preliminary data.</text>
</comment>
<evidence type="ECO:0000313" key="1">
    <source>
        <dbReference type="EMBL" id="KAF2865336.1"/>
    </source>
</evidence>
<dbReference type="Proteomes" id="UP000481861">
    <property type="component" value="Unassembled WGS sequence"/>
</dbReference>